<dbReference type="AlphaFoldDB" id="A0A2K9LN81"/>
<dbReference type="EMBL" id="CP022684">
    <property type="protein sequence ID" value="AUM13601.1"/>
    <property type="molecule type" value="Genomic_DNA"/>
</dbReference>
<evidence type="ECO:0000256" key="4">
    <source>
        <dbReference type="ARBA" id="ARBA00022475"/>
    </source>
</evidence>
<dbReference type="UniPathway" id="UPA00286"/>
<evidence type="ECO:0000256" key="8">
    <source>
        <dbReference type="ARBA" id="ARBA00023136"/>
    </source>
</evidence>
<dbReference type="KEGG" id="kak:Kalk_14745"/>
<dbReference type="InterPro" id="IPR024194">
    <property type="entry name" value="Ac/AlaTfrase_AlgI/DltB"/>
</dbReference>
<accession>A0A2K9LN81</accession>
<keyword evidence="9" id="KW-0012">Acyltransferase</keyword>
<comment type="similarity">
    <text evidence="3 9">Belongs to the membrane-bound acyltransferase family.</text>
</comment>
<evidence type="ECO:0000313" key="11">
    <source>
        <dbReference type="EMBL" id="AUM13601.1"/>
    </source>
</evidence>
<evidence type="ECO:0000256" key="10">
    <source>
        <dbReference type="SAM" id="Phobius"/>
    </source>
</evidence>
<feature type="transmembrane region" description="Helical" evidence="10">
    <location>
        <begin position="363"/>
        <end position="381"/>
    </location>
</feature>
<evidence type="ECO:0000256" key="3">
    <source>
        <dbReference type="ARBA" id="ARBA00010323"/>
    </source>
</evidence>
<dbReference type="InterPro" id="IPR004299">
    <property type="entry name" value="MBOAT_fam"/>
</dbReference>
<comment type="pathway">
    <text evidence="2 9">Glycan biosynthesis; alginate biosynthesis.</text>
</comment>
<dbReference type="GO" id="GO:0042121">
    <property type="term" value="P:alginic acid biosynthetic process"/>
    <property type="evidence" value="ECO:0007669"/>
    <property type="project" value="UniProtKB-UniRule"/>
</dbReference>
<keyword evidence="6 9" id="KW-0016">Alginate biosynthesis</keyword>
<dbReference type="PIRSF" id="PIRSF500217">
    <property type="entry name" value="AlgI"/>
    <property type="match status" value="1"/>
</dbReference>
<feature type="transmembrane region" description="Helical" evidence="10">
    <location>
        <begin position="45"/>
        <end position="65"/>
    </location>
</feature>
<sequence>MTFNSLPFALFLPIFLILFYACCTKQRLRDVLLLTGSYFFYMSWYWQYAGLIALSTIVDFAIGRKLHYETNEKKRKLLVLASLVLNLGILAIFKYFNFFFDASRSMFALVGIDIPEIYHQLLLPVGISFYTFQTLSYTLDIYRKNLKPEHSFVKFAVFVSFFPQLVAGPIVRAKDFLPQIDLPTKVSAEQWESGLKLVFIGLFKKIVIADLLAYLAVDAVFENPSAYSSWDLLIGLYAYTFQIYCDFSGYSDIAIGVALMLGFILPPNFNRPYLAQSPSDFWKRWHISLSSWLRDYLYISLGGNRGSTLFTARNLMITMVLGGLWHGAAFNFILWGAFHGCILIFTRNIVVESQFNGKMLAKILINFHLIVFSWLLFRVTSIENFTDYVSGFFQFTGGSQFNGLLYGILGLAALVHFTPRSLIDRAVNKYLDPMAIPLKSLVYVGLIFLFVGASIGAPSFIYFQF</sequence>
<feature type="transmembrane region" description="Helical" evidence="10">
    <location>
        <begin position="401"/>
        <end position="419"/>
    </location>
</feature>
<dbReference type="GO" id="GO:0005886">
    <property type="term" value="C:plasma membrane"/>
    <property type="evidence" value="ECO:0007669"/>
    <property type="project" value="UniProtKB-SubCell"/>
</dbReference>
<name>A0A2K9LN81_9GAMM</name>
<keyword evidence="12" id="KW-1185">Reference proteome</keyword>
<keyword evidence="5 9" id="KW-0812">Transmembrane</keyword>
<dbReference type="Pfam" id="PF03062">
    <property type="entry name" value="MBOAT"/>
    <property type="match status" value="1"/>
</dbReference>
<evidence type="ECO:0000256" key="9">
    <source>
        <dbReference type="PIRNR" id="PIRNR016636"/>
    </source>
</evidence>
<feature type="transmembrane region" description="Helical" evidence="10">
    <location>
        <begin position="250"/>
        <end position="269"/>
    </location>
</feature>
<organism evidence="11 12">
    <name type="scientific">Ketobacter alkanivorans</name>
    <dbReference type="NCBI Taxonomy" id="1917421"/>
    <lineage>
        <taxon>Bacteria</taxon>
        <taxon>Pseudomonadati</taxon>
        <taxon>Pseudomonadota</taxon>
        <taxon>Gammaproteobacteria</taxon>
        <taxon>Pseudomonadales</taxon>
        <taxon>Ketobacteraceae</taxon>
        <taxon>Ketobacter</taxon>
    </lineage>
</organism>
<keyword evidence="9" id="KW-0997">Cell inner membrane</keyword>
<feature type="transmembrane region" description="Helical" evidence="10">
    <location>
        <begin position="440"/>
        <end position="463"/>
    </location>
</feature>
<protein>
    <recommendedName>
        <fullName evidence="9">Probable alginate O-acetylase</fullName>
        <ecNumber evidence="9">2.3.1.-</ecNumber>
    </recommendedName>
</protein>
<evidence type="ECO:0000256" key="2">
    <source>
        <dbReference type="ARBA" id="ARBA00005182"/>
    </source>
</evidence>
<keyword evidence="7 10" id="KW-1133">Transmembrane helix</keyword>
<feature type="transmembrane region" description="Helical" evidence="10">
    <location>
        <begin position="332"/>
        <end position="351"/>
    </location>
</feature>
<keyword evidence="4 9" id="KW-1003">Cell membrane</keyword>
<evidence type="ECO:0000256" key="1">
    <source>
        <dbReference type="ARBA" id="ARBA00004651"/>
    </source>
</evidence>
<dbReference type="EC" id="2.3.1.-" evidence="9"/>
<evidence type="ECO:0000256" key="6">
    <source>
        <dbReference type="ARBA" id="ARBA00022841"/>
    </source>
</evidence>
<dbReference type="PIRSF" id="PIRSF016636">
    <property type="entry name" value="AlgI_DltB"/>
    <property type="match status" value="1"/>
</dbReference>
<comment type="subcellular location">
    <subcellularLocation>
        <location evidence="9">Cell inner membrane</location>
    </subcellularLocation>
    <subcellularLocation>
        <location evidence="1">Cell membrane</location>
        <topology evidence="1">Multi-pass membrane protein</topology>
    </subcellularLocation>
</comment>
<keyword evidence="9" id="KW-0808">Transferase</keyword>
<feature type="transmembrane region" description="Helical" evidence="10">
    <location>
        <begin position="77"/>
        <end position="97"/>
    </location>
</feature>
<proteinExistence type="inferred from homology"/>
<dbReference type="InterPro" id="IPR028362">
    <property type="entry name" value="AlgI"/>
</dbReference>
<dbReference type="PANTHER" id="PTHR13285">
    <property type="entry name" value="ACYLTRANSFERASE"/>
    <property type="match status" value="1"/>
</dbReference>
<dbReference type="Proteomes" id="UP000235116">
    <property type="component" value="Chromosome"/>
</dbReference>
<dbReference type="PANTHER" id="PTHR13285:SF18">
    <property type="entry name" value="PROTEIN-CYSTEINE N-PALMITOYLTRANSFERASE RASP"/>
    <property type="match status" value="1"/>
</dbReference>
<reference evidence="12" key="1">
    <citation type="submission" date="2017-08" db="EMBL/GenBank/DDBJ databases">
        <title>Direct submision.</title>
        <authorList>
            <person name="Kim S.-J."/>
            <person name="Rhee S.-K."/>
        </authorList>
    </citation>
    <scope>NUCLEOTIDE SEQUENCE [LARGE SCALE GENOMIC DNA]</scope>
    <source>
        <strain evidence="12">GI5</strain>
    </source>
</reference>
<dbReference type="GO" id="GO:0016746">
    <property type="term" value="F:acyltransferase activity"/>
    <property type="evidence" value="ECO:0007669"/>
    <property type="project" value="UniProtKB-KW"/>
</dbReference>
<keyword evidence="8 9" id="KW-0472">Membrane</keyword>
<evidence type="ECO:0000256" key="7">
    <source>
        <dbReference type="ARBA" id="ARBA00022989"/>
    </source>
</evidence>
<evidence type="ECO:0000313" key="12">
    <source>
        <dbReference type="Proteomes" id="UP000235116"/>
    </source>
</evidence>
<gene>
    <name evidence="11" type="ORF">Kalk_14745</name>
</gene>
<dbReference type="InterPro" id="IPR051085">
    <property type="entry name" value="MB_O-acyltransferase"/>
</dbReference>
<evidence type="ECO:0000256" key="5">
    <source>
        <dbReference type="ARBA" id="ARBA00022692"/>
    </source>
</evidence>